<accession>A0A6C0D009</accession>
<dbReference type="AlphaFoldDB" id="A0A6C0D009"/>
<dbReference type="EMBL" id="MN739515">
    <property type="protein sequence ID" value="QHT09762.1"/>
    <property type="molecule type" value="Genomic_DNA"/>
</dbReference>
<protein>
    <submittedName>
        <fullName evidence="1">Uncharacterized protein</fullName>
    </submittedName>
</protein>
<evidence type="ECO:0000313" key="1">
    <source>
        <dbReference type="EMBL" id="QHT09762.1"/>
    </source>
</evidence>
<proteinExistence type="predicted"/>
<name>A0A6C0D009_9ZZZZ</name>
<sequence length="69" mass="8301">MSYMVYAYYIYCTYQYVDTGISLTKNLKNLYNWYKKTEEPVDNADVDWVLILENEKDKQVDKIDLNSLD</sequence>
<organism evidence="1">
    <name type="scientific">viral metagenome</name>
    <dbReference type="NCBI Taxonomy" id="1070528"/>
    <lineage>
        <taxon>unclassified sequences</taxon>
        <taxon>metagenomes</taxon>
        <taxon>organismal metagenomes</taxon>
    </lineage>
</organism>
<reference evidence="1" key="1">
    <citation type="journal article" date="2020" name="Nature">
        <title>Giant virus diversity and host interactions through global metagenomics.</title>
        <authorList>
            <person name="Schulz F."/>
            <person name="Roux S."/>
            <person name="Paez-Espino D."/>
            <person name="Jungbluth S."/>
            <person name="Walsh D.A."/>
            <person name="Denef V.J."/>
            <person name="McMahon K.D."/>
            <person name="Konstantinidis K.T."/>
            <person name="Eloe-Fadrosh E.A."/>
            <person name="Kyrpides N.C."/>
            <person name="Woyke T."/>
        </authorList>
    </citation>
    <scope>NUCLEOTIDE SEQUENCE</scope>
    <source>
        <strain evidence="1">GVMAG-M-3300023174-102</strain>
    </source>
</reference>